<evidence type="ECO:0000313" key="2">
    <source>
        <dbReference type="EMBL" id="MBA0088823.1"/>
    </source>
</evidence>
<sequence length="61" mass="6749">REGDALDLAKVLQKKKFPAYVLSPHGDKYYRVQVGPYADLKATDAARQGLEAAGFKAFVKH</sequence>
<organism evidence="2 3">
    <name type="scientific">Candidatus Acidiferrum panamense</name>
    <dbReference type="NCBI Taxonomy" id="2741543"/>
    <lineage>
        <taxon>Bacteria</taxon>
        <taxon>Pseudomonadati</taxon>
        <taxon>Acidobacteriota</taxon>
        <taxon>Terriglobia</taxon>
        <taxon>Candidatus Acidiferrales</taxon>
        <taxon>Candidatus Acidiferrum</taxon>
    </lineage>
</organism>
<evidence type="ECO:0000313" key="3">
    <source>
        <dbReference type="Proteomes" id="UP000567293"/>
    </source>
</evidence>
<feature type="non-terminal residue" evidence="2">
    <location>
        <position position="1"/>
    </location>
</feature>
<evidence type="ECO:0000259" key="1">
    <source>
        <dbReference type="PROSITE" id="PS51724"/>
    </source>
</evidence>
<protein>
    <submittedName>
        <fullName evidence="2">SPOR domain-containing protein</fullName>
    </submittedName>
</protein>
<keyword evidence="3" id="KW-1185">Reference proteome</keyword>
<feature type="domain" description="SPOR" evidence="1">
    <location>
        <begin position="1"/>
        <end position="61"/>
    </location>
</feature>
<dbReference type="Proteomes" id="UP000567293">
    <property type="component" value="Unassembled WGS sequence"/>
</dbReference>
<proteinExistence type="predicted"/>
<accession>A0A7V8NWP0</accession>
<comment type="caution">
    <text evidence="2">The sequence shown here is derived from an EMBL/GenBank/DDBJ whole genome shotgun (WGS) entry which is preliminary data.</text>
</comment>
<dbReference type="InterPro" id="IPR036680">
    <property type="entry name" value="SPOR-like_sf"/>
</dbReference>
<dbReference type="InterPro" id="IPR007730">
    <property type="entry name" value="SPOR-like_dom"/>
</dbReference>
<dbReference type="GO" id="GO:0042834">
    <property type="term" value="F:peptidoglycan binding"/>
    <property type="evidence" value="ECO:0007669"/>
    <property type="project" value="InterPro"/>
</dbReference>
<reference evidence="2" key="1">
    <citation type="submission" date="2020-06" db="EMBL/GenBank/DDBJ databases">
        <title>Legume-microbial interactions unlock mineral nutrients during tropical forest succession.</title>
        <authorList>
            <person name="Epihov D.Z."/>
        </authorList>
    </citation>
    <scope>NUCLEOTIDE SEQUENCE [LARGE SCALE GENOMIC DNA]</scope>
    <source>
        <strain evidence="2">Pan2503</strain>
    </source>
</reference>
<dbReference type="Pfam" id="PF05036">
    <property type="entry name" value="SPOR"/>
    <property type="match status" value="1"/>
</dbReference>
<gene>
    <name evidence="2" type="ORF">HRJ53_27865</name>
</gene>
<dbReference type="PROSITE" id="PS51724">
    <property type="entry name" value="SPOR"/>
    <property type="match status" value="1"/>
</dbReference>
<dbReference type="SUPFAM" id="SSF110997">
    <property type="entry name" value="Sporulation related repeat"/>
    <property type="match status" value="1"/>
</dbReference>
<dbReference type="Gene3D" id="3.30.70.1070">
    <property type="entry name" value="Sporulation related repeat"/>
    <property type="match status" value="1"/>
</dbReference>
<dbReference type="EMBL" id="JACDQQ010002697">
    <property type="protein sequence ID" value="MBA0088823.1"/>
    <property type="molecule type" value="Genomic_DNA"/>
</dbReference>
<dbReference type="AlphaFoldDB" id="A0A7V8NWP0"/>
<name>A0A7V8NWP0_9BACT</name>